<dbReference type="GO" id="GO:0005737">
    <property type="term" value="C:cytoplasm"/>
    <property type="evidence" value="ECO:0007669"/>
    <property type="project" value="TreeGrafter"/>
</dbReference>
<dbReference type="SUPFAM" id="SSF51556">
    <property type="entry name" value="Metallo-dependent hydrolases"/>
    <property type="match status" value="1"/>
</dbReference>
<evidence type="ECO:0000259" key="2">
    <source>
        <dbReference type="Pfam" id="PF04909"/>
    </source>
</evidence>
<reference evidence="3 4" key="1">
    <citation type="submission" date="2018-11" db="EMBL/GenBank/DDBJ databases">
        <title>Genomic Encyclopedia of Type Strains, Phase IV (KMG-IV): sequencing the most valuable type-strain genomes for metagenomic binning, comparative biology and taxonomic classification.</title>
        <authorList>
            <person name="Goeker M."/>
        </authorList>
    </citation>
    <scope>NUCLEOTIDE SEQUENCE [LARGE SCALE GENOMIC DNA]</scope>
    <source>
        <strain evidence="3 4">DSM 22027</strain>
    </source>
</reference>
<keyword evidence="1" id="KW-0456">Lyase</keyword>
<accession>A0A3N1UNX6</accession>
<dbReference type="InterPro" id="IPR032465">
    <property type="entry name" value="ACMSD"/>
</dbReference>
<dbReference type="GO" id="GO:0016831">
    <property type="term" value="F:carboxy-lyase activity"/>
    <property type="evidence" value="ECO:0007669"/>
    <property type="project" value="InterPro"/>
</dbReference>
<dbReference type="GO" id="GO:0016787">
    <property type="term" value="F:hydrolase activity"/>
    <property type="evidence" value="ECO:0007669"/>
    <property type="project" value="InterPro"/>
</dbReference>
<dbReference type="InterPro" id="IPR032466">
    <property type="entry name" value="Metal_Hydrolase"/>
</dbReference>
<dbReference type="PANTHER" id="PTHR21240:SF28">
    <property type="entry name" value="ISO-OROTATE DECARBOXYLASE (EUROFUNG)"/>
    <property type="match status" value="1"/>
</dbReference>
<comment type="caution">
    <text evidence="3">The sequence shown here is derived from an EMBL/GenBank/DDBJ whole genome shotgun (WGS) entry which is preliminary data.</text>
</comment>
<organism evidence="3 4">
    <name type="scientific">Desulfosoma caldarium</name>
    <dbReference type="NCBI Taxonomy" id="610254"/>
    <lineage>
        <taxon>Bacteria</taxon>
        <taxon>Pseudomonadati</taxon>
        <taxon>Thermodesulfobacteriota</taxon>
        <taxon>Syntrophobacteria</taxon>
        <taxon>Syntrophobacterales</taxon>
        <taxon>Syntrophobacteraceae</taxon>
        <taxon>Desulfosoma</taxon>
    </lineage>
</organism>
<keyword evidence="4" id="KW-1185">Reference proteome</keyword>
<sequence length="291" mass="32159">MTIDFHVHTFPSEIVADRERYFDGEPAFRALYGHPKARLVDTKGLLEAMDQNGVHAAVIFGFPWKDEDTARRHNDYVLESAARVPQRLIPLACVDPLAPWAEKEASRCLELGAAGLGELAVYEECDEGRAVQAYEALIALCRSSRRLLLLHANEPVGHAYPGKAPFGLRFYYQLAALCRDLPLILAHWGGGLFLYELLKKEAPETLAHVFYDTAASPFLYRSAVYRQAIDIVGCERILLGSDYPLLPPSRYEKDMDEAGLSAEERAAIAGGNAARLLAQGDLVLPSQFGSV</sequence>
<gene>
    <name evidence="3" type="ORF">EDC27_2376</name>
</gene>
<dbReference type="OrthoDB" id="1407586at2"/>
<dbReference type="PANTHER" id="PTHR21240">
    <property type="entry name" value="2-AMINO-3-CARBOXYLMUCONATE-6-SEMIALDEHYDE DECARBOXYLASE"/>
    <property type="match status" value="1"/>
</dbReference>
<dbReference type="Gene3D" id="3.20.20.140">
    <property type="entry name" value="Metal-dependent hydrolases"/>
    <property type="match status" value="1"/>
</dbReference>
<evidence type="ECO:0000256" key="1">
    <source>
        <dbReference type="ARBA" id="ARBA00023239"/>
    </source>
</evidence>
<evidence type="ECO:0000313" key="3">
    <source>
        <dbReference type="EMBL" id="ROQ91099.1"/>
    </source>
</evidence>
<proteinExistence type="predicted"/>
<dbReference type="InterPro" id="IPR006680">
    <property type="entry name" value="Amidohydro-rel"/>
</dbReference>
<dbReference type="Proteomes" id="UP000276223">
    <property type="component" value="Unassembled WGS sequence"/>
</dbReference>
<evidence type="ECO:0000313" key="4">
    <source>
        <dbReference type="Proteomes" id="UP000276223"/>
    </source>
</evidence>
<dbReference type="AlphaFoldDB" id="A0A3N1UNX6"/>
<dbReference type="EMBL" id="RJVA01000013">
    <property type="protein sequence ID" value="ROQ91099.1"/>
    <property type="molecule type" value="Genomic_DNA"/>
</dbReference>
<dbReference type="GO" id="GO:0019748">
    <property type="term" value="P:secondary metabolic process"/>
    <property type="evidence" value="ECO:0007669"/>
    <property type="project" value="TreeGrafter"/>
</dbReference>
<feature type="domain" description="Amidohydrolase-related" evidence="2">
    <location>
        <begin position="3"/>
        <end position="277"/>
    </location>
</feature>
<dbReference type="Pfam" id="PF04909">
    <property type="entry name" value="Amidohydro_2"/>
    <property type="match status" value="1"/>
</dbReference>
<dbReference type="RefSeq" id="WP_123290821.1">
    <property type="nucleotide sequence ID" value="NZ_RJVA01000013.1"/>
</dbReference>
<protein>
    <recommendedName>
        <fullName evidence="2">Amidohydrolase-related domain-containing protein</fullName>
    </recommendedName>
</protein>
<name>A0A3N1UNX6_9BACT</name>